<dbReference type="InterPro" id="IPR036922">
    <property type="entry name" value="Rieske_2Fe-2S_sf"/>
</dbReference>
<keyword evidence="1" id="KW-0001">2Fe-2S</keyword>
<gene>
    <name evidence="6" type="ORF">CGZ93_06790</name>
</gene>
<dbReference type="Proteomes" id="UP000216311">
    <property type="component" value="Unassembled WGS sequence"/>
</dbReference>
<dbReference type="CDD" id="cd03467">
    <property type="entry name" value="Rieske"/>
    <property type="match status" value="1"/>
</dbReference>
<dbReference type="OrthoDB" id="25106at2"/>
<organism evidence="6 7">
    <name type="scientific">Enemella dayhoffiae</name>
    <dbReference type="NCBI Taxonomy" id="2016507"/>
    <lineage>
        <taxon>Bacteria</taxon>
        <taxon>Bacillati</taxon>
        <taxon>Actinomycetota</taxon>
        <taxon>Actinomycetes</taxon>
        <taxon>Propionibacteriales</taxon>
        <taxon>Propionibacteriaceae</taxon>
        <taxon>Enemella</taxon>
    </lineage>
</organism>
<dbReference type="AlphaFoldDB" id="A0A255H611"/>
<comment type="caution">
    <text evidence="6">The sequence shown here is derived from an EMBL/GenBank/DDBJ whole genome shotgun (WGS) entry which is preliminary data.</text>
</comment>
<keyword evidence="2" id="KW-0479">Metal-binding</keyword>
<dbReference type="GO" id="GO:0016705">
    <property type="term" value="F:oxidoreductase activity, acting on paired donors, with incorporation or reduction of molecular oxygen"/>
    <property type="evidence" value="ECO:0007669"/>
    <property type="project" value="UniProtKB-ARBA"/>
</dbReference>
<dbReference type="GO" id="GO:0046872">
    <property type="term" value="F:metal ion binding"/>
    <property type="evidence" value="ECO:0007669"/>
    <property type="project" value="UniProtKB-KW"/>
</dbReference>
<feature type="domain" description="Rieske" evidence="5">
    <location>
        <begin position="32"/>
        <end position="123"/>
    </location>
</feature>
<name>A0A255H611_9ACTN</name>
<evidence type="ECO:0000313" key="7">
    <source>
        <dbReference type="Proteomes" id="UP000216311"/>
    </source>
</evidence>
<dbReference type="Gene3D" id="2.102.10.10">
    <property type="entry name" value="Rieske [2Fe-2S] iron-sulphur domain"/>
    <property type="match status" value="1"/>
</dbReference>
<dbReference type="InterPro" id="IPR017941">
    <property type="entry name" value="Rieske_2Fe-2S"/>
</dbReference>
<protein>
    <submittedName>
        <fullName evidence="6">Iron-sulfur protein</fullName>
    </submittedName>
</protein>
<dbReference type="GO" id="GO:0004497">
    <property type="term" value="F:monooxygenase activity"/>
    <property type="evidence" value="ECO:0007669"/>
    <property type="project" value="UniProtKB-ARBA"/>
</dbReference>
<evidence type="ECO:0000256" key="3">
    <source>
        <dbReference type="ARBA" id="ARBA00023004"/>
    </source>
</evidence>
<reference evidence="6 7" key="1">
    <citation type="submission" date="2017-07" db="EMBL/GenBank/DDBJ databases">
        <title>Draft whole genome sequences of clinical Proprionibacteriaceae strains.</title>
        <authorList>
            <person name="Bernier A.-M."/>
            <person name="Bernard K."/>
            <person name="Domingo M.-C."/>
        </authorList>
    </citation>
    <scope>NUCLEOTIDE SEQUENCE [LARGE SCALE GENOMIC DNA]</scope>
    <source>
        <strain evidence="6 7">NML 130396</strain>
    </source>
</reference>
<keyword evidence="4" id="KW-0411">Iron-sulfur</keyword>
<accession>A0A255H611</accession>
<dbReference type="SUPFAM" id="SSF50022">
    <property type="entry name" value="ISP domain"/>
    <property type="match status" value="1"/>
</dbReference>
<evidence type="ECO:0000256" key="2">
    <source>
        <dbReference type="ARBA" id="ARBA00022723"/>
    </source>
</evidence>
<evidence type="ECO:0000313" key="6">
    <source>
        <dbReference type="EMBL" id="OYO23168.1"/>
    </source>
</evidence>
<evidence type="ECO:0000256" key="1">
    <source>
        <dbReference type="ARBA" id="ARBA00022714"/>
    </source>
</evidence>
<sequence>MAIAGAGAALALVGCADDGVGAAPTPTPAGPPVEVPKAKVPVGGGVVLEKRYVVTQPSTGEYHAFTKVCPHGGCAVSFVKNQQIVCACHGSEFSITDGARTAGPARKGLTAAPVTESGDNLVIG</sequence>
<proteinExistence type="predicted"/>
<dbReference type="Pfam" id="PF00355">
    <property type="entry name" value="Rieske"/>
    <property type="match status" value="1"/>
</dbReference>
<evidence type="ECO:0000256" key="4">
    <source>
        <dbReference type="ARBA" id="ARBA00023014"/>
    </source>
</evidence>
<keyword evidence="3" id="KW-0408">Iron</keyword>
<dbReference type="EMBL" id="NMVQ01000008">
    <property type="protein sequence ID" value="OYO23168.1"/>
    <property type="molecule type" value="Genomic_DNA"/>
</dbReference>
<dbReference type="PROSITE" id="PS51296">
    <property type="entry name" value="RIESKE"/>
    <property type="match status" value="1"/>
</dbReference>
<dbReference type="GO" id="GO:0051537">
    <property type="term" value="F:2 iron, 2 sulfur cluster binding"/>
    <property type="evidence" value="ECO:0007669"/>
    <property type="project" value="UniProtKB-KW"/>
</dbReference>
<keyword evidence="7" id="KW-1185">Reference proteome</keyword>
<evidence type="ECO:0000259" key="5">
    <source>
        <dbReference type="PROSITE" id="PS51296"/>
    </source>
</evidence>